<accession>A0ABR7Y8X7</accession>
<name>A0ABR7Y8X7_9SPHI</name>
<keyword evidence="4 6" id="KW-0808">Transferase</keyword>
<dbReference type="EC" id="2.4.1.325" evidence="6"/>
<comment type="caution">
    <text evidence="6">The sequence shown here is derived from an EMBL/GenBank/DDBJ whole genome shotgun (WGS) entry which is preliminary data.</text>
</comment>
<gene>
    <name evidence="6" type="ORF">H8B17_19355</name>
</gene>
<keyword evidence="1" id="KW-1003">Cell membrane</keyword>
<sequence length="370" mass="43086">MKNLHLINNEKITKDMIKLFDEAANDGDINIYVIFDRKINYGNDYSVYPHVLFTEDLGDLFHQYVYDNVIIHSLDIKKVSFFETHIKYKTNIIWLLWGGEIYNRPEYGYNKLYGRETLRLLLASAPLKEISKFVLNRFRANIGRMGKIKSFAKKVNVIGTTLHEDYLTAKKIFKIDPEFKEFNFYTLNSVGHEVEPNIMSIKPMQIILGNSGDPSNNHCEIMSLISNSTEELSVISPLSYGQFSYISKIIKKGKSILNHRFKPLTSFMDYRDYVELLHSVQVGVFGFRRQQGLGNVVYLIYLGKTVYLDPINPMYNFFIENGIAVRSLDSLKKRKSIFLINEEEAKQNRIEVFNLFARERCILLTSKLFI</sequence>
<keyword evidence="3 6" id="KW-0328">Glycosyltransferase</keyword>
<keyword evidence="5" id="KW-0472">Membrane</keyword>
<keyword evidence="2" id="KW-0997">Cell inner membrane</keyword>
<reference evidence="6 7" key="1">
    <citation type="submission" date="2020-08" db="EMBL/GenBank/DDBJ databases">
        <title>Sphingobacterium sp. DN00404 isolated from aquaculture water.</title>
        <authorList>
            <person name="Zhang M."/>
        </authorList>
    </citation>
    <scope>NUCLEOTIDE SEQUENCE [LARGE SCALE GENOMIC DNA]</scope>
    <source>
        <strain evidence="6 7">KCTC 32294</strain>
    </source>
</reference>
<dbReference type="RefSeq" id="WP_190310890.1">
    <property type="nucleotide sequence ID" value="NZ_JACNYK010000008.1"/>
</dbReference>
<keyword evidence="7" id="KW-1185">Reference proteome</keyword>
<evidence type="ECO:0000313" key="6">
    <source>
        <dbReference type="EMBL" id="MBD1427742.1"/>
    </source>
</evidence>
<dbReference type="InterPro" id="IPR009993">
    <property type="entry name" value="WecF"/>
</dbReference>
<evidence type="ECO:0000256" key="5">
    <source>
        <dbReference type="ARBA" id="ARBA00023136"/>
    </source>
</evidence>
<dbReference type="GO" id="GO:0102031">
    <property type="term" value="F:4-acetamido-4,6-dideoxy-D-galactose transferase activity"/>
    <property type="evidence" value="ECO:0007669"/>
    <property type="project" value="UniProtKB-EC"/>
</dbReference>
<evidence type="ECO:0000313" key="7">
    <source>
        <dbReference type="Proteomes" id="UP000606494"/>
    </source>
</evidence>
<evidence type="ECO:0000256" key="1">
    <source>
        <dbReference type="ARBA" id="ARBA00022475"/>
    </source>
</evidence>
<dbReference type="EMBL" id="JACNYK010000008">
    <property type="protein sequence ID" value="MBD1427742.1"/>
    <property type="molecule type" value="Genomic_DNA"/>
</dbReference>
<evidence type="ECO:0000256" key="4">
    <source>
        <dbReference type="ARBA" id="ARBA00022679"/>
    </source>
</evidence>
<dbReference type="Pfam" id="PF07429">
    <property type="entry name" value="Glyco_transf_56"/>
    <property type="match status" value="1"/>
</dbReference>
<protein>
    <submittedName>
        <fullName evidence="6">TDP-N-acetylfucosamine:lipid II N-acetylfucosaminyltransferase</fullName>
        <ecNumber evidence="6">2.4.1.325</ecNumber>
    </submittedName>
</protein>
<dbReference type="Proteomes" id="UP000606494">
    <property type="component" value="Unassembled WGS sequence"/>
</dbReference>
<organism evidence="6 7">
    <name type="scientific">Sphingobacterium arenae</name>
    <dbReference type="NCBI Taxonomy" id="1280598"/>
    <lineage>
        <taxon>Bacteria</taxon>
        <taxon>Pseudomonadati</taxon>
        <taxon>Bacteroidota</taxon>
        <taxon>Sphingobacteriia</taxon>
        <taxon>Sphingobacteriales</taxon>
        <taxon>Sphingobacteriaceae</taxon>
        <taxon>Sphingobacterium</taxon>
    </lineage>
</organism>
<evidence type="ECO:0000256" key="3">
    <source>
        <dbReference type="ARBA" id="ARBA00022676"/>
    </source>
</evidence>
<evidence type="ECO:0000256" key="2">
    <source>
        <dbReference type="ARBA" id="ARBA00022519"/>
    </source>
</evidence>
<proteinExistence type="predicted"/>